<dbReference type="Gene3D" id="1.10.1760.20">
    <property type="match status" value="1"/>
</dbReference>
<organism evidence="4 5">
    <name type="scientific">Bacillus coahuilensis p1.1.43</name>
    <dbReference type="NCBI Taxonomy" id="1150625"/>
    <lineage>
        <taxon>Bacteria</taxon>
        <taxon>Bacillati</taxon>
        <taxon>Bacillota</taxon>
        <taxon>Bacilli</taxon>
        <taxon>Bacillales</taxon>
        <taxon>Bacillaceae</taxon>
        <taxon>Bacillus</taxon>
    </lineage>
</organism>
<dbReference type="RefSeq" id="WP_059352080.1">
    <property type="nucleotide sequence ID" value="NZ_LDYG01000057.1"/>
</dbReference>
<dbReference type="EMBL" id="LDYG01000057">
    <property type="protein sequence ID" value="KUP04001.1"/>
    <property type="molecule type" value="Genomic_DNA"/>
</dbReference>
<feature type="transmembrane region" description="Helical" evidence="3">
    <location>
        <begin position="7"/>
        <end position="24"/>
    </location>
</feature>
<keyword evidence="2" id="KW-0813">Transport</keyword>
<evidence type="ECO:0000256" key="3">
    <source>
        <dbReference type="SAM" id="Phobius"/>
    </source>
</evidence>
<dbReference type="Pfam" id="PF02632">
    <property type="entry name" value="BioY"/>
    <property type="match status" value="1"/>
</dbReference>
<comment type="caution">
    <text evidence="4">The sequence shown here is derived from an EMBL/GenBank/DDBJ whole genome shotgun (WGS) entry which is preliminary data.</text>
</comment>
<sequence>MKLRPIDLTYGALFVAFMAIGANIKAIAPFLQFNGIPITLQTFFAVLAGVVLGKKLGSFAMMVYMLVGFVGAPVFADFTGGPSALLKSSFGFIVSYIFAAYIAGWMVEKSQHVAAFITAAFAGTIVNYAFGTTWMYFAFKFWLEAPEGFSYGMAWLWMVPFMPKDAILAVFAGVVGQLLFVRVIQRSAYYQERKIAS</sequence>
<name>A0A147K3X6_9BACI</name>
<dbReference type="STRING" id="1150625.Q75_16940"/>
<dbReference type="AlphaFoldDB" id="A0A147K3X6"/>
<dbReference type="GO" id="GO:0015225">
    <property type="term" value="F:biotin transmembrane transporter activity"/>
    <property type="evidence" value="ECO:0007669"/>
    <property type="project" value="UniProtKB-UniRule"/>
</dbReference>
<dbReference type="OrthoDB" id="9803495at2"/>
<keyword evidence="3" id="KW-0812">Transmembrane</keyword>
<feature type="transmembrane region" description="Helical" evidence="3">
    <location>
        <begin position="166"/>
        <end position="184"/>
    </location>
</feature>
<keyword evidence="2 3" id="KW-0472">Membrane</keyword>
<evidence type="ECO:0000256" key="1">
    <source>
        <dbReference type="ARBA" id="ARBA00010692"/>
    </source>
</evidence>
<keyword evidence="5" id="KW-1185">Reference proteome</keyword>
<evidence type="ECO:0000256" key="2">
    <source>
        <dbReference type="PIRNR" id="PIRNR016661"/>
    </source>
</evidence>
<feature type="transmembrane region" description="Helical" evidence="3">
    <location>
        <begin position="59"/>
        <end position="76"/>
    </location>
</feature>
<dbReference type="PANTHER" id="PTHR34295">
    <property type="entry name" value="BIOTIN TRANSPORTER BIOY"/>
    <property type="match status" value="1"/>
</dbReference>
<dbReference type="PATRIC" id="fig|1150625.3.peg.3558"/>
<accession>A0A147K3X6</accession>
<protein>
    <recommendedName>
        <fullName evidence="2">Biotin transporter</fullName>
    </recommendedName>
</protein>
<comment type="similarity">
    <text evidence="1 2">Belongs to the BioY family.</text>
</comment>
<dbReference type="Proteomes" id="UP000074108">
    <property type="component" value="Unassembled WGS sequence"/>
</dbReference>
<reference evidence="4 5" key="1">
    <citation type="journal article" date="2016" name="Front. Microbiol.">
        <title>Microevolution Analysis of Bacillus coahuilensis Unveils Differences in Phosphorus Acquisition Strategies and Their Regulation.</title>
        <authorList>
            <person name="Gomez-Lunar Z."/>
            <person name="Hernandez-Gonzalez I."/>
            <person name="Rodriguez-Torres M.D."/>
            <person name="Souza V."/>
            <person name="Olmedo-Alvarez G."/>
        </authorList>
    </citation>
    <scope>NUCLEOTIDE SEQUENCE [LARGE SCALE GENOMIC DNA]</scope>
    <source>
        <strain evidence="5">p1.1.43</strain>
    </source>
</reference>
<dbReference type="PANTHER" id="PTHR34295:SF1">
    <property type="entry name" value="BIOTIN TRANSPORTER BIOY"/>
    <property type="match status" value="1"/>
</dbReference>
<keyword evidence="3" id="KW-1133">Transmembrane helix</keyword>
<evidence type="ECO:0000313" key="4">
    <source>
        <dbReference type="EMBL" id="KUP04001.1"/>
    </source>
</evidence>
<comment type="subcellular location">
    <subcellularLocation>
        <location evidence="2">Cell membrane</location>
        <topology evidence="2">Multi-pass membrane protein</topology>
    </subcellularLocation>
</comment>
<feature type="transmembrane region" description="Helical" evidence="3">
    <location>
        <begin position="114"/>
        <end position="137"/>
    </location>
</feature>
<proteinExistence type="inferred from homology"/>
<dbReference type="InterPro" id="IPR003784">
    <property type="entry name" value="BioY"/>
</dbReference>
<feature type="transmembrane region" description="Helical" evidence="3">
    <location>
        <begin position="30"/>
        <end position="52"/>
    </location>
</feature>
<keyword evidence="2" id="KW-1003">Cell membrane</keyword>
<dbReference type="PIRSF" id="PIRSF016661">
    <property type="entry name" value="BioY"/>
    <property type="match status" value="1"/>
</dbReference>
<gene>
    <name evidence="4" type="ORF">Q75_16940</name>
</gene>
<evidence type="ECO:0000313" key="5">
    <source>
        <dbReference type="Proteomes" id="UP000074108"/>
    </source>
</evidence>
<dbReference type="GO" id="GO:0005886">
    <property type="term" value="C:plasma membrane"/>
    <property type="evidence" value="ECO:0007669"/>
    <property type="project" value="UniProtKB-SubCell"/>
</dbReference>
<feature type="transmembrane region" description="Helical" evidence="3">
    <location>
        <begin position="88"/>
        <end position="107"/>
    </location>
</feature>